<evidence type="ECO:0000313" key="2">
    <source>
        <dbReference type="Proteomes" id="UP000638353"/>
    </source>
</evidence>
<accession>A0A918WWT0</accession>
<evidence type="ECO:0000313" key="1">
    <source>
        <dbReference type="EMBL" id="GHC91330.1"/>
    </source>
</evidence>
<sequence length="58" mass="6170">MHPLVMAEVRASLLTDEAWERLTHAPIGNSGPAAWQRLGDVLDAAAQGAAWPKPPAAR</sequence>
<protein>
    <submittedName>
        <fullName evidence="1">Uncharacterized protein</fullName>
    </submittedName>
</protein>
<proteinExistence type="predicted"/>
<reference evidence="1" key="1">
    <citation type="journal article" date="2014" name="Int. J. Syst. Evol. Microbiol.">
        <title>Complete genome sequence of Corynebacterium casei LMG S-19264T (=DSM 44701T), isolated from a smear-ripened cheese.</title>
        <authorList>
            <consortium name="US DOE Joint Genome Institute (JGI-PGF)"/>
            <person name="Walter F."/>
            <person name="Albersmeier A."/>
            <person name="Kalinowski J."/>
            <person name="Ruckert C."/>
        </authorList>
    </citation>
    <scope>NUCLEOTIDE SEQUENCE</scope>
    <source>
        <strain evidence="1">JCM 4637</strain>
    </source>
</reference>
<dbReference type="AlphaFoldDB" id="A0A918WWT0"/>
<reference evidence="1" key="2">
    <citation type="submission" date="2020-09" db="EMBL/GenBank/DDBJ databases">
        <authorList>
            <person name="Sun Q."/>
            <person name="Ohkuma M."/>
        </authorList>
    </citation>
    <scope>NUCLEOTIDE SEQUENCE</scope>
    <source>
        <strain evidence="1">JCM 4637</strain>
    </source>
</reference>
<organism evidence="1 2">
    <name type="scientific">Streptomyces finlayi</name>
    <dbReference type="NCBI Taxonomy" id="67296"/>
    <lineage>
        <taxon>Bacteria</taxon>
        <taxon>Bacillati</taxon>
        <taxon>Actinomycetota</taxon>
        <taxon>Actinomycetes</taxon>
        <taxon>Kitasatosporales</taxon>
        <taxon>Streptomycetaceae</taxon>
        <taxon>Streptomyces</taxon>
    </lineage>
</organism>
<dbReference type="Proteomes" id="UP000638353">
    <property type="component" value="Unassembled WGS sequence"/>
</dbReference>
<gene>
    <name evidence="1" type="ORF">GCM10010334_26250</name>
</gene>
<name>A0A918WWT0_9ACTN</name>
<dbReference type="EMBL" id="BMVC01000004">
    <property type="protein sequence ID" value="GHC91330.1"/>
    <property type="molecule type" value="Genomic_DNA"/>
</dbReference>
<comment type="caution">
    <text evidence="1">The sequence shown here is derived from an EMBL/GenBank/DDBJ whole genome shotgun (WGS) entry which is preliminary data.</text>
</comment>